<keyword evidence="3" id="KW-1185">Reference proteome</keyword>
<gene>
    <name evidence="2" type="ORF">BJ875DRAFT_486793</name>
</gene>
<proteinExistence type="predicted"/>
<accession>A0A9P8C2L8</accession>
<reference evidence="2" key="1">
    <citation type="journal article" date="2021" name="IMA Fungus">
        <title>Genomic characterization of three marine fungi, including Emericellopsis atlantica sp. nov. with signatures of a generalist lifestyle and marine biomass degradation.</title>
        <authorList>
            <person name="Hagestad O.C."/>
            <person name="Hou L."/>
            <person name="Andersen J.H."/>
            <person name="Hansen E.H."/>
            <person name="Altermark B."/>
            <person name="Li C."/>
            <person name="Kuhnert E."/>
            <person name="Cox R.J."/>
            <person name="Crous P.W."/>
            <person name="Spatafora J.W."/>
            <person name="Lail K."/>
            <person name="Amirebrahimi M."/>
            <person name="Lipzen A."/>
            <person name="Pangilinan J."/>
            <person name="Andreopoulos W."/>
            <person name="Hayes R.D."/>
            <person name="Ng V."/>
            <person name="Grigoriev I.V."/>
            <person name="Jackson S.A."/>
            <person name="Sutton T.D.S."/>
            <person name="Dobson A.D.W."/>
            <person name="Rama T."/>
        </authorList>
    </citation>
    <scope>NUCLEOTIDE SEQUENCE</scope>
    <source>
        <strain evidence="2">TRa018bII</strain>
    </source>
</reference>
<evidence type="ECO:0000313" key="3">
    <source>
        <dbReference type="Proteomes" id="UP000824998"/>
    </source>
</evidence>
<sequence length="108" mass="11624">MIPLALATCSVKARQDRTQPRPLVLLQTRILDNASMSRTPSDMQQSFQCYSAIAIAIAIAITIAISISIAITLTVALIISIPPWTRLTQIIPGTLPDPPDSPTSSKLQ</sequence>
<dbReference type="AlphaFoldDB" id="A0A9P8C2L8"/>
<evidence type="ECO:0000256" key="1">
    <source>
        <dbReference type="SAM" id="Phobius"/>
    </source>
</evidence>
<keyword evidence="1" id="KW-0812">Transmembrane</keyword>
<comment type="caution">
    <text evidence="2">The sequence shown here is derived from an EMBL/GenBank/DDBJ whole genome shotgun (WGS) entry which is preliminary data.</text>
</comment>
<evidence type="ECO:0000313" key="2">
    <source>
        <dbReference type="EMBL" id="KAG9231658.1"/>
    </source>
</evidence>
<name>A0A9P8C2L8_9HELO</name>
<organism evidence="2 3">
    <name type="scientific">Amylocarpus encephaloides</name>
    <dbReference type="NCBI Taxonomy" id="45428"/>
    <lineage>
        <taxon>Eukaryota</taxon>
        <taxon>Fungi</taxon>
        <taxon>Dikarya</taxon>
        <taxon>Ascomycota</taxon>
        <taxon>Pezizomycotina</taxon>
        <taxon>Leotiomycetes</taxon>
        <taxon>Helotiales</taxon>
        <taxon>Helotiales incertae sedis</taxon>
        <taxon>Amylocarpus</taxon>
    </lineage>
</organism>
<feature type="transmembrane region" description="Helical" evidence="1">
    <location>
        <begin position="50"/>
        <end position="79"/>
    </location>
</feature>
<keyword evidence="1" id="KW-1133">Transmembrane helix</keyword>
<dbReference type="EMBL" id="MU251588">
    <property type="protein sequence ID" value="KAG9231658.1"/>
    <property type="molecule type" value="Genomic_DNA"/>
</dbReference>
<keyword evidence="1" id="KW-0472">Membrane</keyword>
<dbReference type="Proteomes" id="UP000824998">
    <property type="component" value="Unassembled WGS sequence"/>
</dbReference>
<protein>
    <submittedName>
        <fullName evidence="2">Uncharacterized protein</fullName>
    </submittedName>
</protein>